<dbReference type="EMBL" id="RCMI01000643">
    <property type="protein sequence ID" value="KAG2902374.1"/>
    <property type="molecule type" value="Genomic_DNA"/>
</dbReference>
<dbReference type="Proteomes" id="UP000760860">
    <property type="component" value="Unassembled WGS sequence"/>
</dbReference>
<accession>A0A8T1BIA0</accession>
<dbReference type="Proteomes" id="UP000774804">
    <property type="component" value="Unassembled WGS sequence"/>
</dbReference>
<evidence type="ECO:0000313" key="3">
    <source>
        <dbReference type="EMBL" id="KAG2918026.1"/>
    </source>
</evidence>
<dbReference type="SUPFAM" id="SSF56672">
    <property type="entry name" value="DNA/RNA polymerases"/>
    <property type="match status" value="1"/>
</dbReference>
<dbReference type="EMBL" id="RCMG01000632">
    <property type="protein sequence ID" value="KAG2851090.1"/>
    <property type="molecule type" value="Genomic_DNA"/>
</dbReference>
<organism evidence="2 5">
    <name type="scientific">Phytophthora cactorum</name>
    <dbReference type="NCBI Taxonomy" id="29920"/>
    <lineage>
        <taxon>Eukaryota</taxon>
        <taxon>Sar</taxon>
        <taxon>Stramenopiles</taxon>
        <taxon>Oomycota</taxon>
        <taxon>Peronosporomycetes</taxon>
        <taxon>Peronosporales</taxon>
        <taxon>Peronosporaceae</taxon>
        <taxon>Phytophthora</taxon>
    </lineage>
</organism>
<evidence type="ECO:0000313" key="2">
    <source>
        <dbReference type="EMBL" id="KAG2902374.1"/>
    </source>
</evidence>
<sequence length="63" mass="7156">MVYENPNSRWASPGLSVKKSADLMDLRQTTDYREQNEKTEVMAAVMPILSLVLENARGMKHFG</sequence>
<dbReference type="Proteomes" id="UP000735874">
    <property type="component" value="Unassembled WGS sequence"/>
</dbReference>
<protein>
    <submittedName>
        <fullName evidence="2">Uncharacterized protein</fullName>
    </submittedName>
</protein>
<dbReference type="Gene3D" id="3.10.10.10">
    <property type="entry name" value="HIV Type 1 Reverse Transcriptase, subunit A, domain 1"/>
    <property type="match status" value="1"/>
</dbReference>
<dbReference type="AlphaFoldDB" id="A0A8T1BIA0"/>
<name>A0A8T1BIA0_9STRA</name>
<reference evidence="2" key="1">
    <citation type="submission" date="2018-10" db="EMBL/GenBank/DDBJ databases">
        <title>Effector identification in a new, highly contiguous assembly of the strawberry crown rot pathogen Phytophthora cactorum.</title>
        <authorList>
            <person name="Armitage A.D."/>
            <person name="Nellist C.F."/>
            <person name="Bates H."/>
            <person name="Vickerstaff R.J."/>
            <person name="Harrison R.J."/>
        </authorList>
    </citation>
    <scope>NUCLEOTIDE SEQUENCE</scope>
    <source>
        <strain evidence="1">15-7</strain>
        <strain evidence="2">4032</strain>
        <strain evidence="3">4040</strain>
        <strain evidence="4">P421</strain>
    </source>
</reference>
<comment type="caution">
    <text evidence="2">The sequence shown here is derived from an EMBL/GenBank/DDBJ whole genome shotgun (WGS) entry which is preliminary data.</text>
</comment>
<proteinExistence type="predicted"/>
<evidence type="ECO:0000313" key="4">
    <source>
        <dbReference type="EMBL" id="KAG3214607.1"/>
    </source>
</evidence>
<dbReference type="Proteomes" id="UP000736787">
    <property type="component" value="Unassembled WGS sequence"/>
</dbReference>
<dbReference type="InterPro" id="IPR043502">
    <property type="entry name" value="DNA/RNA_pol_sf"/>
</dbReference>
<dbReference type="EMBL" id="RCMV01000624">
    <property type="protein sequence ID" value="KAG3214607.1"/>
    <property type="molecule type" value="Genomic_DNA"/>
</dbReference>
<dbReference type="EMBL" id="RCMK01000640">
    <property type="protein sequence ID" value="KAG2918026.1"/>
    <property type="molecule type" value="Genomic_DNA"/>
</dbReference>
<evidence type="ECO:0000313" key="1">
    <source>
        <dbReference type="EMBL" id="KAG2851090.1"/>
    </source>
</evidence>
<gene>
    <name evidence="1" type="ORF">PC113_g16207</name>
    <name evidence="2" type="ORF">PC115_g15613</name>
    <name evidence="3" type="ORF">PC117_g17226</name>
    <name evidence="4" type="ORF">PC129_g14478</name>
</gene>
<evidence type="ECO:0000313" key="5">
    <source>
        <dbReference type="Proteomes" id="UP000774804"/>
    </source>
</evidence>